<dbReference type="AlphaFoldDB" id="A0A0L7MJY8"/>
<proteinExistence type="predicted"/>
<gene>
    <name evidence="1" type="ORF">GL58_07275</name>
</gene>
<organism evidence="1 2">
    <name type="scientific">Comamonas testosteroni</name>
    <name type="common">Pseudomonas testosteroni</name>
    <dbReference type="NCBI Taxonomy" id="285"/>
    <lineage>
        <taxon>Bacteria</taxon>
        <taxon>Pseudomonadati</taxon>
        <taxon>Pseudomonadota</taxon>
        <taxon>Betaproteobacteria</taxon>
        <taxon>Burkholderiales</taxon>
        <taxon>Comamonadaceae</taxon>
        <taxon>Comamonas</taxon>
    </lineage>
</organism>
<sequence>MASEGCESLVLICEISAGSGVTGKLGVAGSGAPDVVLQACNAGSISSAASLQGGEFLRVVMGVFLLSCGVLQSPCGFDFHSSLRLLCLGYGLF</sequence>
<comment type="caution">
    <text evidence="1">The sequence shown here is derived from an EMBL/GenBank/DDBJ whole genome shotgun (WGS) entry which is preliminary data.</text>
</comment>
<dbReference type="Proteomes" id="UP000037442">
    <property type="component" value="Unassembled WGS sequence"/>
</dbReference>
<evidence type="ECO:0000313" key="1">
    <source>
        <dbReference type="EMBL" id="KOC22259.1"/>
    </source>
</evidence>
<evidence type="ECO:0000313" key="2">
    <source>
        <dbReference type="Proteomes" id="UP000037442"/>
    </source>
</evidence>
<protein>
    <submittedName>
        <fullName evidence="1">Uncharacterized protein</fullName>
    </submittedName>
</protein>
<reference evidence="2" key="1">
    <citation type="submission" date="2014-06" db="EMBL/GenBank/DDBJ databases">
        <title>Draft genome sequence of C. testosteroni WDL7.</title>
        <authorList>
            <person name="Wu Y."/>
            <person name="Seshan H."/>
            <person name="Arumugam K."/>
        </authorList>
    </citation>
    <scope>NUCLEOTIDE SEQUENCE [LARGE SCALE GENOMIC DNA]</scope>
    <source>
        <strain evidence="2">WDL7</strain>
    </source>
</reference>
<dbReference type="EMBL" id="JNVD01000017">
    <property type="protein sequence ID" value="KOC22259.1"/>
    <property type="molecule type" value="Genomic_DNA"/>
</dbReference>
<name>A0A0L7MJY8_COMTE</name>
<accession>A0A0L7MJY8</accession>